<name>A0ABW1BLH7_9ACTN</name>
<evidence type="ECO:0000313" key="3">
    <source>
        <dbReference type="Proteomes" id="UP001596096"/>
    </source>
</evidence>
<feature type="domain" description="Trypsin-co-occurring" evidence="1">
    <location>
        <begin position="16"/>
        <end position="105"/>
    </location>
</feature>
<dbReference type="Proteomes" id="UP001596096">
    <property type="component" value="Unassembled WGS sequence"/>
</dbReference>
<gene>
    <name evidence="2" type="ORF">ACFPUY_03195</name>
</gene>
<dbReference type="InterPro" id="IPR045794">
    <property type="entry name" value="Trypco1"/>
</dbReference>
<comment type="caution">
    <text evidence="2">The sequence shown here is derived from an EMBL/GenBank/DDBJ whole genome shotgun (WGS) entry which is preliminary data.</text>
</comment>
<reference evidence="3" key="1">
    <citation type="journal article" date="2019" name="Int. J. Syst. Evol. Microbiol.">
        <title>The Global Catalogue of Microorganisms (GCM) 10K type strain sequencing project: providing services to taxonomists for standard genome sequencing and annotation.</title>
        <authorList>
            <consortium name="The Broad Institute Genomics Platform"/>
            <consortium name="The Broad Institute Genome Sequencing Center for Infectious Disease"/>
            <person name="Wu L."/>
            <person name="Ma J."/>
        </authorList>
    </citation>
    <scope>NUCLEOTIDE SEQUENCE [LARGE SCALE GENOMIC DNA]</scope>
    <source>
        <strain evidence="3">CGMCC 4.7106</strain>
    </source>
</reference>
<proteinExistence type="predicted"/>
<dbReference type="EMBL" id="JBHSNW010000001">
    <property type="protein sequence ID" value="MFC5814074.1"/>
    <property type="molecule type" value="Genomic_DNA"/>
</dbReference>
<keyword evidence="3" id="KW-1185">Reference proteome</keyword>
<dbReference type="RefSeq" id="WP_148035674.1">
    <property type="nucleotide sequence ID" value="NZ_JAHKRN010000012.1"/>
</dbReference>
<evidence type="ECO:0000259" key="1">
    <source>
        <dbReference type="Pfam" id="PF19493"/>
    </source>
</evidence>
<accession>A0ABW1BLH7</accession>
<dbReference type="Pfam" id="PF19493">
    <property type="entry name" value="Trypco1"/>
    <property type="match status" value="1"/>
</dbReference>
<dbReference type="NCBIfam" id="NF041216">
    <property type="entry name" value="CU044_2847_fam"/>
    <property type="match status" value="1"/>
</dbReference>
<organism evidence="2 3">
    <name type="scientific">Nonomuraea harbinensis</name>
    <dbReference type="NCBI Taxonomy" id="1286938"/>
    <lineage>
        <taxon>Bacteria</taxon>
        <taxon>Bacillati</taxon>
        <taxon>Actinomycetota</taxon>
        <taxon>Actinomycetes</taxon>
        <taxon>Streptosporangiales</taxon>
        <taxon>Streptosporangiaceae</taxon>
        <taxon>Nonomuraea</taxon>
    </lineage>
</organism>
<sequence>MLSESDTVIVPVRTEAGDLIHISATPVTASVDGEIELSSRAYKLKDALSALTGFATDVVETLREFETNKLTVEFGCEFAVESGSLLAVIGKGTGKSTVKVTLEWTGPDS</sequence>
<evidence type="ECO:0000313" key="2">
    <source>
        <dbReference type="EMBL" id="MFC5814074.1"/>
    </source>
</evidence>
<protein>
    <submittedName>
        <fullName evidence="2">CU044_2847 family protein</fullName>
    </submittedName>
</protein>